<dbReference type="Proteomes" id="UP000736164">
    <property type="component" value="Unassembled WGS sequence"/>
</dbReference>
<name>A0A8J7P373_ATRSP</name>
<dbReference type="PROSITE" id="PS50097">
    <property type="entry name" value="BTB"/>
    <property type="match status" value="1"/>
</dbReference>
<keyword evidence="2" id="KW-0677">Repeat</keyword>
<feature type="domain" description="BTB" evidence="3">
    <location>
        <begin position="43"/>
        <end position="110"/>
    </location>
</feature>
<dbReference type="InterPro" id="IPR006652">
    <property type="entry name" value="Kelch_1"/>
</dbReference>
<dbReference type="Pfam" id="PF07707">
    <property type="entry name" value="BACK"/>
    <property type="match status" value="1"/>
</dbReference>
<dbReference type="InterPro" id="IPR015915">
    <property type="entry name" value="Kelch-typ_b-propeller"/>
</dbReference>
<proteinExistence type="predicted"/>
<feature type="non-terminal residue" evidence="4">
    <location>
        <position position="580"/>
    </location>
</feature>
<dbReference type="FunFam" id="1.25.40.420:FF:000001">
    <property type="entry name" value="Kelch-like family member 12"/>
    <property type="match status" value="1"/>
</dbReference>
<evidence type="ECO:0000313" key="4">
    <source>
        <dbReference type="EMBL" id="MBN3323215.1"/>
    </source>
</evidence>
<dbReference type="Pfam" id="PF24681">
    <property type="entry name" value="Kelch_KLHDC2_KLHL20_DRC7"/>
    <property type="match status" value="1"/>
</dbReference>
<dbReference type="PANTHER" id="PTHR45632">
    <property type="entry name" value="LD33804P"/>
    <property type="match status" value="1"/>
</dbReference>
<dbReference type="PANTHER" id="PTHR45632:SF5">
    <property type="entry name" value="KELCH-LIKE PROTEIN 22"/>
    <property type="match status" value="1"/>
</dbReference>
<evidence type="ECO:0000256" key="2">
    <source>
        <dbReference type="ARBA" id="ARBA00022737"/>
    </source>
</evidence>
<dbReference type="EMBL" id="JAAWVO010063640">
    <property type="protein sequence ID" value="MBN3323215.1"/>
    <property type="molecule type" value="Genomic_DNA"/>
</dbReference>
<evidence type="ECO:0000313" key="5">
    <source>
        <dbReference type="Proteomes" id="UP000736164"/>
    </source>
</evidence>
<dbReference type="InterPro" id="IPR030601">
    <property type="entry name" value="KLHL35_BTB_POZ_dom"/>
</dbReference>
<dbReference type="Gene3D" id="3.30.710.10">
    <property type="entry name" value="Potassium Channel Kv1.1, Chain A"/>
    <property type="match status" value="1"/>
</dbReference>
<dbReference type="CDD" id="cd18265">
    <property type="entry name" value="BTB_POZ_KLHL35"/>
    <property type="match status" value="1"/>
</dbReference>
<keyword evidence="1" id="KW-0880">Kelch repeat</keyword>
<evidence type="ECO:0000259" key="3">
    <source>
        <dbReference type="PROSITE" id="PS50097"/>
    </source>
</evidence>
<dbReference type="Gene3D" id="1.25.40.420">
    <property type="match status" value="1"/>
</dbReference>
<reference evidence="4" key="1">
    <citation type="journal article" date="2021" name="Cell">
        <title>Tracing the genetic footprints of vertebrate landing in non-teleost ray-finned fishes.</title>
        <authorList>
            <person name="Bi X."/>
            <person name="Wang K."/>
            <person name="Yang L."/>
            <person name="Pan H."/>
            <person name="Jiang H."/>
            <person name="Wei Q."/>
            <person name="Fang M."/>
            <person name="Yu H."/>
            <person name="Zhu C."/>
            <person name="Cai Y."/>
            <person name="He Y."/>
            <person name="Gan X."/>
            <person name="Zeng H."/>
            <person name="Yu D."/>
            <person name="Zhu Y."/>
            <person name="Jiang H."/>
            <person name="Qiu Q."/>
            <person name="Yang H."/>
            <person name="Zhang Y.E."/>
            <person name="Wang W."/>
            <person name="Zhu M."/>
            <person name="He S."/>
            <person name="Zhang G."/>
        </authorList>
    </citation>
    <scope>NUCLEOTIDE SEQUENCE</scope>
    <source>
        <strain evidence="4">Allg_001</strain>
    </source>
</reference>
<dbReference type="InterPro" id="IPR011705">
    <property type="entry name" value="BACK"/>
</dbReference>
<gene>
    <name evidence="4" type="primary">Klhl35</name>
    <name evidence="4" type="ORF">GTO95_0009941</name>
</gene>
<dbReference type="SUPFAM" id="SSF117281">
    <property type="entry name" value="Kelch motif"/>
    <property type="match status" value="1"/>
</dbReference>
<evidence type="ECO:0000256" key="1">
    <source>
        <dbReference type="ARBA" id="ARBA00022441"/>
    </source>
</evidence>
<comment type="caution">
    <text evidence="4">The sequence shown here is derived from an EMBL/GenBank/DDBJ whole genome shotgun (WGS) entry which is preliminary data.</text>
</comment>
<dbReference type="InterPro" id="IPR000210">
    <property type="entry name" value="BTB/POZ_dom"/>
</dbReference>
<dbReference type="InterPro" id="IPR017096">
    <property type="entry name" value="BTB-kelch_protein"/>
</dbReference>
<dbReference type="AlphaFoldDB" id="A0A8J7P373"/>
<keyword evidence="5" id="KW-1185">Reference proteome</keyword>
<dbReference type="SMART" id="SM00875">
    <property type="entry name" value="BACK"/>
    <property type="match status" value="1"/>
</dbReference>
<dbReference type="Gene3D" id="2.120.10.80">
    <property type="entry name" value="Kelch-type beta propeller"/>
    <property type="match status" value="2"/>
</dbReference>
<dbReference type="Pfam" id="PF01344">
    <property type="entry name" value="Kelch_1"/>
    <property type="match status" value="1"/>
</dbReference>
<accession>A0A8J7P373</accession>
<dbReference type="SUPFAM" id="SSF54695">
    <property type="entry name" value="POZ domain"/>
    <property type="match status" value="1"/>
</dbReference>
<feature type="non-terminal residue" evidence="4">
    <location>
        <position position="1"/>
    </location>
</feature>
<dbReference type="Pfam" id="PF00651">
    <property type="entry name" value="BTB"/>
    <property type="match status" value="1"/>
</dbReference>
<organism evidence="4 5">
    <name type="scientific">Atractosteus spatula</name>
    <name type="common">Alligator gar</name>
    <name type="synonym">Lepisosteus spatula</name>
    <dbReference type="NCBI Taxonomy" id="7917"/>
    <lineage>
        <taxon>Eukaryota</taxon>
        <taxon>Metazoa</taxon>
        <taxon>Chordata</taxon>
        <taxon>Craniata</taxon>
        <taxon>Vertebrata</taxon>
        <taxon>Euteleostomi</taxon>
        <taxon>Actinopterygii</taxon>
        <taxon>Neopterygii</taxon>
        <taxon>Holostei</taxon>
        <taxon>Semionotiformes</taxon>
        <taxon>Lepisosteidae</taxon>
        <taxon>Atractosteus</taxon>
    </lineage>
</organism>
<sequence length="580" mass="64911">MGFGNKSEAQAEQRKETDFCSGSCHAEQILQVLNAYRHSGTFTDVVLQVGGHEFPCHRATLSASSLYFRTMFHSQLRESCQSLVVLHDISPVTMETLLNFMYEGKVDVHEDNVEDIFKAADLLGISVLSKACIKFLETQVDHSNCLGIMNFASSFFIRPLAEKCQKLVFQDFVEVYKHEEFLRLTKEQIVELLSSEQLLVEREEVLVEAVLKWVHHDPSGRKGAMKELLELVRLPLVDPVFFVNTVETDDLVQDCKECRPLLQEARRYHVFGNEVNSARTQPRRSSGRAEVIVVIGGCDKNGYSRLSFTEKLNPHTKEWILAASIPGYSKSEFAACSLQNDIYVSGGQLNSCDVWRYISQLDTWVRVASLNKGRWRHKMAALDGRIYAVGGFNGSERLPTVECYSSFDNQWKPMAPLLRPVSSAALTACAGKLYVIGGAMSDDTNTNQASQACVQCYDPVENQWSYVAPSPFTQRCICATTLENIIYVAGGLMDKIYSYSPMSNTWSEVVDLPGPVESCGLTVCDSTIYILGGRNEYGFGTDRVWSYSPKTGLLTEEPPMSRCVSYHGCVTVTQHVARKP</sequence>
<dbReference type="InterPro" id="IPR011333">
    <property type="entry name" value="SKP1/BTB/POZ_sf"/>
</dbReference>
<dbReference type="PIRSF" id="PIRSF037037">
    <property type="entry name" value="Kelch-like_protein_gigaxonin"/>
    <property type="match status" value="1"/>
</dbReference>
<dbReference type="SMART" id="SM00225">
    <property type="entry name" value="BTB"/>
    <property type="match status" value="1"/>
</dbReference>
<dbReference type="SMART" id="SM00612">
    <property type="entry name" value="Kelch"/>
    <property type="match status" value="6"/>
</dbReference>
<protein>
    <submittedName>
        <fullName evidence="4">KLH35 protein</fullName>
    </submittedName>
</protein>